<evidence type="ECO:0000256" key="4">
    <source>
        <dbReference type="ARBA" id="ARBA00022825"/>
    </source>
</evidence>
<dbReference type="Gene3D" id="3.40.50.200">
    <property type="entry name" value="Peptidase S8/S53 domain"/>
    <property type="match status" value="1"/>
</dbReference>
<keyword evidence="5" id="KW-0812">Transmembrane</keyword>
<evidence type="ECO:0000313" key="8">
    <source>
        <dbReference type="EMBL" id="CAD8543245.1"/>
    </source>
</evidence>
<name>A0A7S0J759_9EUKA</name>
<feature type="transmembrane region" description="Helical" evidence="5">
    <location>
        <begin position="670"/>
        <end position="692"/>
    </location>
</feature>
<dbReference type="InterPro" id="IPR057060">
    <property type="entry name" value="MBTPS1_3rd"/>
</dbReference>
<organism evidence="8">
    <name type="scientific">Calcidiscus leptoporus</name>
    <dbReference type="NCBI Taxonomy" id="127549"/>
    <lineage>
        <taxon>Eukaryota</taxon>
        <taxon>Haptista</taxon>
        <taxon>Haptophyta</taxon>
        <taxon>Prymnesiophyceae</taxon>
        <taxon>Coccolithales</taxon>
        <taxon>Calcidiscaceae</taxon>
        <taxon>Calcidiscus</taxon>
    </lineage>
</organism>
<dbReference type="InterPro" id="IPR057032">
    <property type="entry name" value="MBTPS1_4th"/>
</dbReference>
<sequence>MTLWELPHGAPRYGVDVITHGEFWGAKPGGGCQHQWGTSVACPVVVGVLAMLLSSLRVAERAPLRSPAALKQLVMAAALPMEGLSALEQGAGVLSPVRMEEAMRNFTPHISAFPDKIDMTASGCPLMWPLCAQPLYASGQPVALNLTLFNSQAAASVVAEAPSWIALTAMPDGEGSAPHLDARDVLLVEFTAVRPLVAYSGFVGVRVSVGSSASAFSGEVAGQILICLRSDDTPTAPSEGSEARGCAARAAEGDPSAVVVPLRVRVVATPPRQSRLLFDLYHSSAYPFGFFPNDDLEQVKLELMDWNGDHPHTAFISLFKELLAAGMYVELLTSNWTSFNASNYAALLLLDPEEHFLPREVAKLQRDVSQRGLGLVVAADWFDAQIMKTLDYRDDATRQMKVCGSGGANVVGLNRLLQPFGIAFGTGVYEGSYRLGGKEVAHLSGAALSSFPAGGLLHKAVLRRVSAASIARTALNRQQTQQVAVLGLLKLPSSAAGWIIALGDSSCLDDALAHAAVPARKECRWVVGELLAHLLPQRGGNASRPAKPSVGARPLLFAHTLPLMDSYSDGAAASERELSDAQLRAFRSQSRVWSAMTGCAETNSSCTLPLVLPPEWQRALPREPYVAPATAVSSSASASARRGAAVSSSSAWAEAGLAPRHRSSAPPLLLHPHLMTLPLLGVAAALLLVCYWPSRQRRLRSRGSVQLGSVCA</sequence>
<feature type="domain" description="MBTPS1 fourth" evidence="6">
    <location>
        <begin position="270"/>
        <end position="531"/>
    </location>
</feature>
<evidence type="ECO:0000256" key="5">
    <source>
        <dbReference type="SAM" id="Phobius"/>
    </source>
</evidence>
<dbReference type="SUPFAM" id="SSF52743">
    <property type="entry name" value="Subtilisin-like"/>
    <property type="match status" value="1"/>
</dbReference>
<proteinExistence type="inferred from homology"/>
<dbReference type="GO" id="GO:0005794">
    <property type="term" value="C:Golgi apparatus"/>
    <property type="evidence" value="ECO:0007669"/>
    <property type="project" value="TreeGrafter"/>
</dbReference>
<keyword evidence="4" id="KW-0720">Serine protease</keyword>
<keyword evidence="5" id="KW-0472">Membrane</keyword>
<dbReference type="InterPro" id="IPR023828">
    <property type="entry name" value="Peptidase_S8_Ser-AS"/>
</dbReference>
<reference evidence="8" key="1">
    <citation type="submission" date="2021-01" db="EMBL/GenBank/DDBJ databases">
        <authorList>
            <person name="Corre E."/>
            <person name="Pelletier E."/>
            <person name="Niang G."/>
            <person name="Scheremetjew M."/>
            <person name="Finn R."/>
            <person name="Kale V."/>
            <person name="Holt S."/>
            <person name="Cochrane G."/>
            <person name="Meng A."/>
            <person name="Brown T."/>
            <person name="Cohen L."/>
        </authorList>
    </citation>
    <scope>NUCLEOTIDE SEQUENCE</scope>
    <source>
        <strain evidence="8">RCC1130</strain>
    </source>
</reference>
<keyword evidence="5" id="KW-1133">Transmembrane helix</keyword>
<dbReference type="PANTHER" id="PTHR43806">
    <property type="entry name" value="PEPTIDASE S8"/>
    <property type="match status" value="1"/>
</dbReference>
<accession>A0A7S0J759</accession>
<evidence type="ECO:0008006" key="9">
    <source>
        <dbReference type="Google" id="ProtNLM"/>
    </source>
</evidence>
<evidence type="ECO:0000256" key="1">
    <source>
        <dbReference type="ARBA" id="ARBA00011073"/>
    </source>
</evidence>
<gene>
    <name evidence="8" type="ORF">CLEP1334_LOCUS18532</name>
</gene>
<evidence type="ECO:0000256" key="2">
    <source>
        <dbReference type="ARBA" id="ARBA00022670"/>
    </source>
</evidence>
<keyword evidence="2" id="KW-0645">Protease</keyword>
<evidence type="ECO:0000256" key="3">
    <source>
        <dbReference type="ARBA" id="ARBA00022801"/>
    </source>
</evidence>
<dbReference type="GO" id="GO:0004252">
    <property type="term" value="F:serine-type endopeptidase activity"/>
    <property type="evidence" value="ECO:0007669"/>
    <property type="project" value="InterPro"/>
</dbReference>
<dbReference type="GO" id="GO:0006508">
    <property type="term" value="P:proteolysis"/>
    <property type="evidence" value="ECO:0007669"/>
    <property type="project" value="UniProtKB-KW"/>
</dbReference>
<comment type="similarity">
    <text evidence="1">Belongs to the peptidase S8 family.</text>
</comment>
<dbReference type="Pfam" id="PF23094">
    <property type="entry name" value="MBTPS1_3rd"/>
    <property type="match status" value="1"/>
</dbReference>
<feature type="domain" description="MBTPS1 third" evidence="7">
    <location>
        <begin position="113"/>
        <end position="267"/>
    </location>
</feature>
<dbReference type="InterPro" id="IPR050131">
    <property type="entry name" value="Peptidase_S8_subtilisin-like"/>
</dbReference>
<dbReference type="AlphaFoldDB" id="A0A7S0J759"/>
<dbReference type="Pfam" id="PF23090">
    <property type="entry name" value="MBTPS1_4th"/>
    <property type="match status" value="1"/>
</dbReference>
<evidence type="ECO:0000259" key="7">
    <source>
        <dbReference type="Pfam" id="PF23094"/>
    </source>
</evidence>
<dbReference type="PANTHER" id="PTHR43806:SF7">
    <property type="entry name" value="MEMBRANE-BOUND TRANSCRIPTION FACTOR SITE-1 PROTEASE"/>
    <property type="match status" value="1"/>
</dbReference>
<dbReference type="PROSITE" id="PS00138">
    <property type="entry name" value="SUBTILASE_SER"/>
    <property type="match status" value="1"/>
</dbReference>
<dbReference type="InterPro" id="IPR036852">
    <property type="entry name" value="Peptidase_S8/S53_dom_sf"/>
</dbReference>
<evidence type="ECO:0000259" key="6">
    <source>
        <dbReference type="Pfam" id="PF23090"/>
    </source>
</evidence>
<protein>
    <recommendedName>
        <fullName evidence="9">Subtilisin</fullName>
    </recommendedName>
</protein>
<keyword evidence="3" id="KW-0378">Hydrolase</keyword>
<dbReference type="EMBL" id="HBER01036537">
    <property type="protein sequence ID" value="CAD8543245.1"/>
    <property type="molecule type" value="Transcribed_RNA"/>
</dbReference>